<proteinExistence type="predicted"/>
<keyword evidence="3" id="KW-1185">Reference proteome</keyword>
<name>A0A0E0AVG7_9ORYZ</name>
<accession>A0A0E0AVG7</accession>
<feature type="compositionally biased region" description="Basic residues" evidence="1">
    <location>
        <begin position="21"/>
        <end position="34"/>
    </location>
</feature>
<protein>
    <submittedName>
        <fullName evidence="2">Uncharacterized protein</fullName>
    </submittedName>
</protein>
<evidence type="ECO:0000256" key="1">
    <source>
        <dbReference type="SAM" id="MobiDB-lite"/>
    </source>
</evidence>
<dbReference type="Gramene" id="OGLUM08G15870.7">
    <property type="protein sequence ID" value="OGLUM08G15870.7"/>
    <property type="gene ID" value="OGLUM08G15870"/>
</dbReference>
<feature type="region of interest" description="Disordered" evidence="1">
    <location>
        <begin position="1"/>
        <end position="75"/>
    </location>
</feature>
<reference evidence="2" key="1">
    <citation type="submission" date="2015-04" db="UniProtKB">
        <authorList>
            <consortium name="EnsemblPlants"/>
        </authorList>
    </citation>
    <scope>IDENTIFICATION</scope>
</reference>
<dbReference type="EnsemblPlants" id="OGLUM08G15870.7">
    <property type="protein sequence ID" value="OGLUM08G15870.7"/>
    <property type="gene ID" value="OGLUM08G15870"/>
</dbReference>
<sequence length="75" mass="8347">GPTNKSWNSKSPPLPTPAPASRRRPLRPAHRHRPLLPAQNPTPHLTPRDRRRAASAAETDATNQRGNFRGLFLVN</sequence>
<reference evidence="2" key="2">
    <citation type="submission" date="2018-05" db="EMBL/GenBank/DDBJ databases">
        <title>OgluRS3 (Oryza glumaepatula Reference Sequence Version 3).</title>
        <authorList>
            <person name="Zhang J."/>
            <person name="Kudrna D."/>
            <person name="Lee S."/>
            <person name="Talag J."/>
            <person name="Welchert J."/>
            <person name="Wing R.A."/>
        </authorList>
    </citation>
    <scope>NUCLEOTIDE SEQUENCE [LARGE SCALE GENOMIC DNA]</scope>
</reference>
<feature type="compositionally biased region" description="Polar residues" evidence="1">
    <location>
        <begin position="1"/>
        <end position="10"/>
    </location>
</feature>
<dbReference type="Proteomes" id="UP000026961">
    <property type="component" value="Chromosome 8"/>
</dbReference>
<dbReference type="AlphaFoldDB" id="A0A0E0AVG7"/>
<evidence type="ECO:0000313" key="3">
    <source>
        <dbReference type="Proteomes" id="UP000026961"/>
    </source>
</evidence>
<evidence type="ECO:0000313" key="2">
    <source>
        <dbReference type="EnsemblPlants" id="OGLUM08G15870.7"/>
    </source>
</evidence>
<dbReference type="HOGENOM" id="CLU_2678301_0_0_1"/>
<organism evidence="2">
    <name type="scientific">Oryza glumipatula</name>
    <dbReference type="NCBI Taxonomy" id="40148"/>
    <lineage>
        <taxon>Eukaryota</taxon>
        <taxon>Viridiplantae</taxon>
        <taxon>Streptophyta</taxon>
        <taxon>Embryophyta</taxon>
        <taxon>Tracheophyta</taxon>
        <taxon>Spermatophyta</taxon>
        <taxon>Magnoliopsida</taxon>
        <taxon>Liliopsida</taxon>
        <taxon>Poales</taxon>
        <taxon>Poaceae</taxon>
        <taxon>BOP clade</taxon>
        <taxon>Oryzoideae</taxon>
        <taxon>Oryzeae</taxon>
        <taxon>Oryzinae</taxon>
        <taxon>Oryza</taxon>
    </lineage>
</organism>